<dbReference type="Proteomes" id="UP000235464">
    <property type="component" value="Chromosome I"/>
</dbReference>
<evidence type="ECO:0000313" key="2">
    <source>
        <dbReference type="EMBL" id="SOR76569.1"/>
    </source>
</evidence>
<accession>A0A2N9AZR7</accession>
<evidence type="ECO:0000256" key="1">
    <source>
        <dbReference type="SAM" id="MobiDB-lite"/>
    </source>
</evidence>
<proteinExistence type="predicted"/>
<evidence type="ECO:0000313" key="3">
    <source>
        <dbReference type="Proteomes" id="UP000235464"/>
    </source>
</evidence>
<gene>
    <name evidence="2" type="ORF">SCNRRL3882_0053</name>
</gene>
<dbReference type="AlphaFoldDB" id="A0A2N9AZR7"/>
<reference evidence="3" key="1">
    <citation type="submission" date="2017-11" db="EMBL/GenBank/DDBJ databases">
        <authorList>
            <person name="Wibberg D."/>
        </authorList>
    </citation>
    <scope>NUCLEOTIDE SEQUENCE [LARGE SCALE GENOMIC DNA]</scope>
</reference>
<dbReference type="EMBL" id="LT963352">
    <property type="protein sequence ID" value="SOR76569.1"/>
    <property type="molecule type" value="Genomic_DNA"/>
</dbReference>
<name>A0A2N9AZR7_STRCX</name>
<protein>
    <submittedName>
        <fullName evidence="2">Uncharacterized protein</fullName>
    </submittedName>
</protein>
<sequence length="219" mass="24212">MIIRGGVRHLQIWKCTSASERPCPEAAGACDRWHSGWFLPALCIPQERATALDELIVTSADGEHLPVHTRNRRDARRTSYVWALARDVQRWREITGESGLAPDSSPAENEAVTYTEQVLDSSCRYGEEGPHSSGPRPQRELTSGTGLHTFDNAPDHTLLQPTRPIALRLSPRERLAVAAELRCPPWEIGPCMLCATAIHRYGPRSPKVCSGCRASATIQ</sequence>
<organism evidence="2 3">
    <name type="scientific">Streptomyces chartreusis NRRL 3882</name>
    <dbReference type="NCBI Taxonomy" id="1079985"/>
    <lineage>
        <taxon>Bacteria</taxon>
        <taxon>Bacillati</taxon>
        <taxon>Actinomycetota</taxon>
        <taxon>Actinomycetes</taxon>
        <taxon>Kitasatosporales</taxon>
        <taxon>Streptomycetaceae</taxon>
        <taxon>Streptomyces</taxon>
    </lineage>
</organism>
<keyword evidence="3" id="KW-1185">Reference proteome</keyword>
<feature type="region of interest" description="Disordered" evidence="1">
    <location>
        <begin position="123"/>
        <end position="158"/>
    </location>
</feature>